<evidence type="ECO:0000256" key="1">
    <source>
        <dbReference type="SAM" id="SignalP"/>
    </source>
</evidence>
<feature type="non-terminal residue" evidence="2">
    <location>
        <position position="1"/>
    </location>
</feature>
<evidence type="ECO:0000313" key="3">
    <source>
        <dbReference type="Proteomes" id="UP000823775"/>
    </source>
</evidence>
<accession>A0ABS8WPA7</accession>
<evidence type="ECO:0000313" key="2">
    <source>
        <dbReference type="EMBL" id="MCE3051912.1"/>
    </source>
</evidence>
<sequence length="130" mass="13784">WEIKFLAIGFLCRISLVNDVLSLPCSTCQHVGKKAVARLLSFLLSCHVTCVNAPELGRLAPARAEKAWRLVPIVALKEGRCACAIALGQGCAAPGLTPVCGCLAHGNANIVRTFIFASFEPTSSPLINKP</sequence>
<proteinExistence type="predicted"/>
<gene>
    <name evidence="2" type="ORF">HAX54_051181</name>
</gene>
<dbReference type="EMBL" id="JACEIK010009054">
    <property type="protein sequence ID" value="MCE3051912.1"/>
    <property type="molecule type" value="Genomic_DNA"/>
</dbReference>
<comment type="caution">
    <text evidence="2">The sequence shown here is derived from an EMBL/GenBank/DDBJ whole genome shotgun (WGS) entry which is preliminary data.</text>
</comment>
<dbReference type="Proteomes" id="UP000823775">
    <property type="component" value="Unassembled WGS sequence"/>
</dbReference>
<keyword evidence="1" id="KW-0732">Signal</keyword>
<reference evidence="2 3" key="1">
    <citation type="journal article" date="2021" name="BMC Genomics">
        <title>Datura genome reveals duplications of psychoactive alkaloid biosynthetic genes and high mutation rate following tissue culture.</title>
        <authorList>
            <person name="Rajewski A."/>
            <person name="Carter-House D."/>
            <person name="Stajich J."/>
            <person name="Litt A."/>
        </authorList>
    </citation>
    <scope>NUCLEOTIDE SEQUENCE [LARGE SCALE GENOMIC DNA]</scope>
    <source>
        <strain evidence="2">AR-01</strain>
    </source>
</reference>
<feature type="chain" id="PRO_5047055241" evidence="1">
    <location>
        <begin position="23"/>
        <end position="130"/>
    </location>
</feature>
<feature type="signal peptide" evidence="1">
    <location>
        <begin position="1"/>
        <end position="22"/>
    </location>
</feature>
<keyword evidence="3" id="KW-1185">Reference proteome</keyword>
<organism evidence="2 3">
    <name type="scientific">Datura stramonium</name>
    <name type="common">Jimsonweed</name>
    <name type="synonym">Common thornapple</name>
    <dbReference type="NCBI Taxonomy" id="4076"/>
    <lineage>
        <taxon>Eukaryota</taxon>
        <taxon>Viridiplantae</taxon>
        <taxon>Streptophyta</taxon>
        <taxon>Embryophyta</taxon>
        <taxon>Tracheophyta</taxon>
        <taxon>Spermatophyta</taxon>
        <taxon>Magnoliopsida</taxon>
        <taxon>eudicotyledons</taxon>
        <taxon>Gunneridae</taxon>
        <taxon>Pentapetalae</taxon>
        <taxon>asterids</taxon>
        <taxon>lamiids</taxon>
        <taxon>Solanales</taxon>
        <taxon>Solanaceae</taxon>
        <taxon>Solanoideae</taxon>
        <taxon>Datureae</taxon>
        <taxon>Datura</taxon>
    </lineage>
</organism>
<protein>
    <submittedName>
        <fullName evidence="2">Uncharacterized protein</fullName>
    </submittedName>
</protein>
<name>A0ABS8WPA7_DATST</name>